<organism evidence="5 6">
    <name type="scientific">Sphingobacterium haloxyli</name>
    <dbReference type="NCBI Taxonomy" id="2100533"/>
    <lineage>
        <taxon>Bacteria</taxon>
        <taxon>Pseudomonadati</taxon>
        <taxon>Bacteroidota</taxon>
        <taxon>Sphingobacteriia</taxon>
        <taxon>Sphingobacteriales</taxon>
        <taxon>Sphingobacteriaceae</taxon>
        <taxon>Sphingobacterium</taxon>
    </lineage>
</organism>
<dbReference type="InterPro" id="IPR013520">
    <property type="entry name" value="Ribonucl_H"/>
</dbReference>
<keyword evidence="2" id="KW-0378">Hydrolase</keyword>
<keyword evidence="3 5" id="KW-0269">Exonuclease</keyword>
<dbReference type="SMART" id="SM00479">
    <property type="entry name" value="EXOIII"/>
    <property type="match status" value="1"/>
</dbReference>
<sequence length="214" mass="25325">MKTHLLFIDTETSGIPQRWNRPYSDDKNWPHVIQVAWIVYEANGVEIKRTSKYIYEHDVEITPSSYGVHGITSTFLKQHGDKRKEVLRKLAHDIQKYKPLIIGHFVELDVQVLSADYYRANLKNPFMHQSFFCTMLDSEKYVANPSITYFRLPQLHEYLFDNPLTEIHEAEQDASATAKCFFELWDRREITATDMERQQKMFSQKLNFLDKLNT</sequence>
<protein>
    <submittedName>
        <fullName evidence="5">3'-5' exonuclease</fullName>
    </submittedName>
</protein>
<dbReference type="Proteomes" id="UP000239711">
    <property type="component" value="Unassembled WGS sequence"/>
</dbReference>
<proteinExistence type="predicted"/>
<gene>
    <name evidence="5" type="ORF">C5745_19170</name>
</gene>
<keyword evidence="6" id="KW-1185">Reference proteome</keyword>
<dbReference type="SUPFAM" id="SSF53098">
    <property type="entry name" value="Ribonuclease H-like"/>
    <property type="match status" value="1"/>
</dbReference>
<dbReference type="CDD" id="cd06127">
    <property type="entry name" value="DEDDh"/>
    <property type="match status" value="1"/>
</dbReference>
<dbReference type="GO" id="GO:0003676">
    <property type="term" value="F:nucleic acid binding"/>
    <property type="evidence" value="ECO:0007669"/>
    <property type="project" value="InterPro"/>
</dbReference>
<reference evidence="5 6" key="1">
    <citation type="submission" date="2018-02" db="EMBL/GenBank/DDBJ databases">
        <title>The draft genome of Sphingobacterium sp. 5JN-11.</title>
        <authorList>
            <person name="Liu L."/>
            <person name="Li L."/>
            <person name="Liang L."/>
            <person name="Zhang X."/>
            <person name="Wang T."/>
        </authorList>
    </citation>
    <scope>NUCLEOTIDE SEQUENCE [LARGE SCALE GENOMIC DNA]</scope>
    <source>
        <strain evidence="5 6">5JN-11</strain>
    </source>
</reference>
<evidence type="ECO:0000256" key="2">
    <source>
        <dbReference type="ARBA" id="ARBA00022801"/>
    </source>
</evidence>
<dbReference type="OrthoDB" id="9804290at2"/>
<dbReference type="GO" id="GO:0006259">
    <property type="term" value="P:DNA metabolic process"/>
    <property type="evidence" value="ECO:0007669"/>
    <property type="project" value="UniProtKB-ARBA"/>
</dbReference>
<dbReference type="Gene3D" id="3.30.420.10">
    <property type="entry name" value="Ribonuclease H-like superfamily/Ribonuclease H"/>
    <property type="match status" value="1"/>
</dbReference>
<dbReference type="RefSeq" id="WP_105718633.1">
    <property type="nucleotide sequence ID" value="NZ_PVBQ01000026.1"/>
</dbReference>
<evidence type="ECO:0000313" key="6">
    <source>
        <dbReference type="Proteomes" id="UP000239711"/>
    </source>
</evidence>
<dbReference type="PANTHER" id="PTHR30231">
    <property type="entry name" value="DNA POLYMERASE III SUBUNIT EPSILON"/>
    <property type="match status" value="1"/>
</dbReference>
<feature type="domain" description="Exonuclease" evidence="4">
    <location>
        <begin position="4"/>
        <end position="190"/>
    </location>
</feature>
<comment type="caution">
    <text evidence="5">The sequence shown here is derived from an EMBL/GenBank/DDBJ whole genome shotgun (WGS) entry which is preliminary data.</text>
</comment>
<dbReference type="InterPro" id="IPR036397">
    <property type="entry name" value="RNaseH_sf"/>
</dbReference>
<evidence type="ECO:0000313" key="5">
    <source>
        <dbReference type="EMBL" id="PRD44549.1"/>
    </source>
</evidence>
<dbReference type="Pfam" id="PF00929">
    <property type="entry name" value="RNase_T"/>
    <property type="match status" value="1"/>
</dbReference>
<dbReference type="InterPro" id="IPR012337">
    <property type="entry name" value="RNaseH-like_sf"/>
</dbReference>
<dbReference type="AlphaFoldDB" id="A0A2S9IVJ5"/>
<evidence type="ECO:0000256" key="1">
    <source>
        <dbReference type="ARBA" id="ARBA00022722"/>
    </source>
</evidence>
<name>A0A2S9IVJ5_9SPHI</name>
<dbReference type="PANTHER" id="PTHR30231:SF4">
    <property type="entry name" value="PROTEIN NEN2"/>
    <property type="match status" value="1"/>
</dbReference>
<evidence type="ECO:0000256" key="3">
    <source>
        <dbReference type="ARBA" id="ARBA00022839"/>
    </source>
</evidence>
<dbReference type="EMBL" id="PVBQ01000026">
    <property type="protein sequence ID" value="PRD44549.1"/>
    <property type="molecule type" value="Genomic_DNA"/>
</dbReference>
<keyword evidence="1" id="KW-0540">Nuclease</keyword>
<dbReference type="GO" id="GO:0008408">
    <property type="term" value="F:3'-5' exonuclease activity"/>
    <property type="evidence" value="ECO:0007669"/>
    <property type="project" value="TreeGrafter"/>
</dbReference>
<evidence type="ECO:0000259" key="4">
    <source>
        <dbReference type="SMART" id="SM00479"/>
    </source>
</evidence>
<accession>A0A2S9IVJ5</accession>